<feature type="transmembrane region" description="Helical" evidence="9">
    <location>
        <begin position="468"/>
        <end position="486"/>
    </location>
</feature>
<gene>
    <name evidence="11" type="ORF">LEP48_12435</name>
</gene>
<feature type="transmembrane region" description="Helical" evidence="9">
    <location>
        <begin position="326"/>
        <end position="349"/>
    </location>
</feature>
<dbReference type="CDD" id="cd17503">
    <property type="entry name" value="MFS_LmrB_MDR_like"/>
    <property type="match status" value="1"/>
</dbReference>
<accession>A0ABS7ZGV6</accession>
<feature type="compositionally biased region" description="Low complexity" evidence="8">
    <location>
        <begin position="1"/>
        <end position="20"/>
    </location>
</feature>
<feature type="transmembrane region" description="Helical" evidence="9">
    <location>
        <begin position="133"/>
        <end position="154"/>
    </location>
</feature>
<dbReference type="InterPro" id="IPR011701">
    <property type="entry name" value="MFS"/>
</dbReference>
<evidence type="ECO:0000256" key="1">
    <source>
        <dbReference type="ARBA" id="ARBA00004651"/>
    </source>
</evidence>
<feature type="transmembrane region" description="Helical" evidence="9">
    <location>
        <begin position="425"/>
        <end position="448"/>
    </location>
</feature>
<dbReference type="PANTHER" id="PTHR42718">
    <property type="entry name" value="MAJOR FACILITATOR SUPERFAMILY MULTIDRUG TRANSPORTER MFSC"/>
    <property type="match status" value="1"/>
</dbReference>
<dbReference type="PROSITE" id="PS50850">
    <property type="entry name" value="MFS"/>
    <property type="match status" value="1"/>
</dbReference>
<evidence type="ECO:0000256" key="8">
    <source>
        <dbReference type="SAM" id="MobiDB-lite"/>
    </source>
</evidence>
<keyword evidence="3" id="KW-0813">Transport</keyword>
<dbReference type="NCBIfam" id="TIGR00711">
    <property type="entry name" value="efflux_EmrB"/>
    <property type="match status" value="1"/>
</dbReference>
<dbReference type="PRINTS" id="PR01036">
    <property type="entry name" value="TCRTETB"/>
</dbReference>
<feature type="transmembrane region" description="Helical" evidence="9">
    <location>
        <begin position="38"/>
        <end position="64"/>
    </location>
</feature>
<evidence type="ECO:0000313" key="12">
    <source>
        <dbReference type="Proteomes" id="UP001319870"/>
    </source>
</evidence>
<evidence type="ECO:0000256" key="5">
    <source>
        <dbReference type="ARBA" id="ARBA00022692"/>
    </source>
</evidence>
<keyword evidence="4" id="KW-1003">Cell membrane</keyword>
<dbReference type="Pfam" id="PF07690">
    <property type="entry name" value="MFS_1"/>
    <property type="match status" value="1"/>
</dbReference>
<feature type="region of interest" description="Disordered" evidence="8">
    <location>
        <begin position="1"/>
        <end position="26"/>
    </location>
</feature>
<evidence type="ECO:0000256" key="9">
    <source>
        <dbReference type="SAM" id="Phobius"/>
    </source>
</evidence>
<dbReference type="RefSeq" id="WP_225565914.1">
    <property type="nucleotide sequence ID" value="NZ_JAIXCQ010000008.1"/>
</dbReference>
<proteinExistence type="inferred from homology"/>
<dbReference type="Proteomes" id="UP001319870">
    <property type="component" value="Unassembled WGS sequence"/>
</dbReference>
<dbReference type="Gene3D" id="1.20.1720.10">
    <property type="entry name" value="Multidrug resistance protein D"/>
    <property type="match status" value="1"/>
</dbReference>
<feature type="transmembrane region" description="Helical" evidence="9">
    <location>
        <begin position="254"/>
        <end position="274"/>
    </location>
</feature>
<keyword evidence="12" id="KW-1185">Reference proteome</keyword>
<keyword evidence="5 9" id="KW-0812">Transmembrane</keyword>
<evidence type="ECO:0000259" key="10">
    <source>
        <dbReference type="PROSITE" id="PS50850"/>
    </source>
</evidence>
<dbReference type="InterPro" id="IPR020846">
    <property type="entry name" value="MFS_dom"/>
</dbReference>
<evidence type="ECO:0000256" key="4">
    <source>
        <dbReference type="ARBA" id="ARBA00022475"/>
    </source>
</evidence>
<evidence type="ECO:0000256" key="2">
    <source>
        <dbReference type="ARBA" id="ARBA00008537"/>
    </source>
</evidence>
<dbReference type="EMBL" id="JAIXCQ010000008">
    <property type="protein sequence ID" value="MCA5894148.1"/>
    <property type="molecule type" value="Genomic_DNA"/>
</dbReference>
<dbReference type="InterPro" id="IPR004638">
    <property type="entry name" value="EmrB-like"/>
</dbReference>
<feature type="domain" description="Major facilitator superfamily (MFS) profile" evidence="10">
    <location>
        <begin position="38"/>
        <end position="494"/>
    </location>
</feature>
<evidence type="ECO:0000313" key="11">
    <source>
        <dbReference type="EMBL" id="MCA5894148.1"/>
    </source>
</evidence>
<feature type="transmembrane region" description="Helical" evidence="9">
    <location>
        <begin position="192"/>
        <end position="211"/>
    </location>
</feature>
<feature type="transmembrane region" description="Helical" evidence="9">
    <location>
        <begin position="223"/>
        <end position="242"/>
    </location>
</feature>
<dbReference type="PANTHER" id="PTHR42718:SF9">
    <property type="entry name" value="MAJOR FACILITATOR SUPERFAMILY MULTIDRUG TRANSPORTER MFSC"/>
    <property type="match status" value="1"/>
</dbReference>
<sequence length="505" mass="51533">MPAPRTTKTTPAPTAPARAPEAPPPAAAARLSRQNVKVIGLLLASSFVVILNETTMGVALPAIMAEMDVTEATGQWLTTAFMLTMAVVIPATGWIVQRLGTRGAFILAMAAFSTGTLLAAIAPAFGILVVARVVQATGTAIMMPLLMTTVMMLVPPAHRGRVMGNVSMVISVAPALGPTMSGLVVTSLGWRAVFWVVLPIALVSLTVGAVLVRDVADRARQRLDPLSLLLAVGGFGGLVYGLSSFGEAAQHAVAVPPSALVGAGAAFLAVFVWRQIVLQRTDAALLDLRVFRAPGFGLGLGLMALSFGSMLGTFMLLPIVTQKAMGISAVTTGLVMLPGGIAMGLLGPVVGNLYDRHGPRVLVLPGLGAVTAGMLVFASLSSTSPVWLVLAGHLVISLGLALVFTPSFTFTLAGLRPSLYSHGSAVMGTVQQLAGAAGTALFITLLTVRSVSMVDDGATAAAAMSGGARVAFLAGAALSLVTLVLATRLRRPAPVPGAEAHVGAH</sequence>
<feature type="transmembrane region" description="Helical" evidence="9">
    <location>
        <begin position="166"/>
        <end position="186"/>
    </location>
</feature>
<evidence type="ECO:0000256" key="3">
    <source>
        <dbReference type="ARBA" id="ARBA00022448"/>
    </source>
</evidence>
<comment type="caution">
    <text evidence="11">The sequence shown here is derived from an EMBL/GenBank/DDBJ whole genome shotgun (WGS) entry which is preliminary data.</text>
</comment>
<comment type="subcellular location">
    <subcellularLocation>
        <location evidence="1">Cell membrane</location>
        <topology evidence="1">Multi-pass membrane protein</topology>
    </subcellularLocation>
</comment>
<protein>
    <submittedName>
        <fullName evidence="11">DHA2 family efflux MFS transporter permease subunit</fullName>
    </submittedName>
</protein>
<comment type="similarity">
    <text evidence="2">Belongs to the major facilitator superfamily. EmrB family.</text>
</comment>
<dbReference type="Gene3D" id="1.20.1250.20">
    <property type="entry name" value="MFS general substrate transporter like domains"/>
    <property type="match status" value="1"/>
</dbReference>
<name>A0ABS7ZGV6_9MICO</name>
<feature type="transmembrane region" description="Helical" evidence="9">
    <location>
        <begin position="361"/>
        <end position="380"/>
    </location>
</feature>
<feature type="transmembrane region" description="Helical" evidence="9">
    <location>
        <begin position="386"/>
        <end position="413"/>
    </location>
</feature>
<reference evidence="11 12" key="1">
    <citation type="submission" date="2021-09" db="EMBL/GenBank/DDBJ databases">
        <title>Isoptericola luteus sp. nov., a novel bacterium isolated from Harbin, the capital city of Heilongjiang province.</title>
        <authorList>
            <person name="Li J."/>
        </authorList>
    </citation>
    <scope>NUCLEOTIDE SEQUENCE [LARGE SCALE GENOMIC DNA]</scope>
    <source>
        <strain evidence="11 12">NEAU-Y5</strain>
    </source>
</reference>
<evidence type="ECO:0000256" key="6">
    <source>
        <dbReference type="ARBA" id="ARBA00022989"/>
    </source>
</evidence>
<dbReference type="SUPFAM" id="SSF103473">
    <property type="entry name" value="MFS general substrate transporter"/>
    <property type="match status" value="1"/>
</dbReference>
<feature type="transmembrane region" description="Helical" evidence="9">
    <location>
        <begin position="103"/>
        <end position="127"/>
    </location>
</feature>
<dbReference type="InterPro" id="IPR036259">
    <property type="entry name" value="MFS_trans_sf"/>
</dbReference>
<feature type="transmembrane region" description="Helical" evidence="9">
    <location>
        <begin position="295"/>
        <end position="320"/>
    </location>
</feature>
<evidence type="ECO:0000256" key="7">
    <source>
        <dbReference type="ARBA" id="ARBA00023136"/>
    </source>
</evidence>
<keyword evidence="6 9" id="KW-1133">Transmembrane helix</keyword>
<feature type="transmembrane region" description="Helical" evidence="9">
    <location>
        <begin position="76"/>
        <end position="96"/>
    </location>
</feature>
<organism evidence="11 12">
    <name type="scientific">Isoptericola luteus</name>
    <dbReference type="NCBI Taxonomy" id="2879484"/>
    <lineage>
        <taxon>Bacteria</taxon>
        <taxon>Bacillati</taxon>
        <taxon>Actinomycetota</taxon>
        <taxon>Actinomycetes</taxon>
        <taxon>Micrococcales</taxon>
        <taxon>Promicromonosporaceae</taxon>
        <taxon>Isoptericola</taxon>
    </lineage>
</organism>
<keyword evidence="7 9" id="KW-0472">Membrane</keyword>